<keyword evidence="1" id="KW-0812">Transmembrane</keyword>
<name>A0A0L8GL72_OCTBM</name>
<feature type="transmembrane region" description="Helical" evidence="1">
    <location>
        <begin position="6"/>
        <end position="27"/>
    </location>
</feature>
<accession>A0A0L8GL72</accession>
<keyword evidence="1" id="KW-0472">Membrane</keyword>
<protein>
    <submittedName>
        <fullName evidence="2">Uncharacterized protein</fullName>
    </submittedName>
</protein>
<evidence type="ECO:0000256" key="1">
    <source>
        <dbReference type="SAM" id="Phobius"/>
    </source>
</evidence>
<dbReference type="AlphaFoldDB" id="A0A0L8GL72"/>
<keyword evidence="1" id="KW-1133">Transmembrane helix</keyword>
<sequence length="71" mass="8368">MYAYIYIYIYIYVCVCVCVCVCVRACAHICVYECYTQQQWTTYACGRPGSYLARVLSPFKNKLYPECLPHR</sequence>
<evidence type="ECO:0000313" key="2">
    <source>
        <dbReference type="EMBL" id="KOF77727.1"/>
    </source>
</evidence>
<dbReference type="EMBL" id="KQ421337">
    <property type="protein sequence ID" value="KOF77727.1"/>
    <property type="molecule type" value="Genomic_DNA"/>
</dbReference>
<organism evidence="2">
    <name type="scientific">Octopus bimaculoides</name>
    <name type="common">California two-spotted octopus</name>
    <dbReference type="NCBI Taxonomy" id="37653"/>
    <lineage>
        <taxon>Eukaryota</taxon>
        <taxon>Metazoa</taxon>
        <taxon>Spiralia</taxon>
        <taxon>Lophotrochozoa</taxon>
        <taxon>Mollusca</taxon>
        <taxon>Cephalopoda</taxon>
        <taxon>Coleoidea</taxon>
        <taxon>Octopodiformes</taxon>
        <taxon>Octopoda</taxon>
        <taxon>Incirrata</taxon>
        <taxon>Octopodidae</taxon>
        <taxon>Octopus</taxon>
    </lineage>
</organism>
<proteinExistence type="predicted"/>
<reference evidence="2" key="1">
    <citation type="submission" date="2015-07" db="EMBL/GenBank/DDBJ databases">
        <title>MeaNS - Measles Nucleotide Surveillance Program.</title>
        <authorList>
            <person name="Tran T."/>
            <person name="Druce J."/>
        </authorList>
    </citation>
    <scope>NUCLEOTIDE SEQUENCE</scope>
    <source>
        <strain evidence="2">UCB-OBI-ISO-001</strain>
        <tissue evidence="2">Gonad</tissue>
    </source>
</reference>
<gene>
    <name evidence="2" type="ORF">OCBIM_22031748mg</name>
</gene>